<keyword evidence="3" id="KW-1185">Reference proteome</keyword>
<gene>
    <name evidence="2" type="ORF">niasHT_032393</name>
</gene>
<feature type="compositionally biased region" description="Gly residues" evidence="1">
    <location>
        <begin position="24"/>
        <end position="37"/>
    </location>
</feature>
<feature type="compositionally biased region" description="Basic and acidic residues" evidence="1">
    <location>
        <begin position="136"/>
        <end position="146"/>
    </location>
</feature>
<accession>A0ABD2HVZ7</accession>
<dbReference type="Proteomes" id="UP001620626">
    <property type="component" value="Unassembled WGS sequence"/>
</dbReference>
<organism evidence="2 3">
    <name type="scientific">Heterodera trifolii</name>
    <dbReference type="NCBI Taxonomy" id="157864"/>
    <lineage>
        <taxon>Eukaryota</taxon>
        <taxon>Metazoa</taxon>
        <taxon>Ecdysozoa</taxon>
        <taxon>Nematoda</taxon>
        <taxon>Chromadorea</taxon>
        <taxon>Rhabditida</taxon>
        <taxon>Tylenchina</taxon>
        <taxon>Tylenchomorpha</taxon>
        <taxon>Tylenchoidea</taxon>
        <taxon>Heteroderidae</taxon>
        <taxon>Heteroderinae</taxon>
        <taxon>Heterodera</taxon>
    </lineage>
</organism>
<feature type="compositionally biased region" description="Polar residues" evidence="1">
    <location>
        <begin position="185"/>
        <end position="195"/>
    </location>
</feature>
<feature type="compositionally biased region" description="Basic and acidic residues" evidence="1">
    <location>
        <begin position="62"/>
        <end position="79"/>
    </location>
</feature>
<sequence>MIRERPIKKSCEGGERAGREERYGGGSGGEGGGGGGNEKSLLLIGHGCPRYANPIGKGRKRVEKEEDEQRTRVEAPGERAEEEAPPPRPTGQTKIHLFSNASAAAHSRRGLFQSRILGPSNGREGGTHQPTAKNCEQQHQEEEEKLFIAQRNDAGGGGGEEAGGVRPVDGRRTENDEEEKRTRSSHGSSDTFSAHSSRHPSAVLHSSIGKCPFCQPVKQRNSCVDRAQRMAFRSPTFPFSPIWWSGRPSV</sequence>
<evidence type="ECO:0000313" key="3">
    <source>
        <dbReference type="Proteomes" id="UP001620626"/>
    </source>
</evidence>
<proteinExistence type="predicted"/>
<evidence type="ECO:0000313" key="2">
    <source>
        <dbReference type="EMBL" id="KAL3070603.1"/>
    </source>
</evidence>
<feature type="region of interest" description="Disordered" evidence="1">
    <location>
        <begin position="1"/>
        <end position="203"/>
    </location>
</feature>
<feature type="compositionally biased region" description="Basic and acidic residues" evidence="1">
    <location>
        <begin position="168"/>
        <end position="182"/>
    </location>
</feature>
<evidence type="ECO:0000256" key="1">
    <source>
        <dbReference type="SAM" id="MobiDB-lite"/>
    </source>
</evidence>
<comment type="caution">
    <text evidence="2">The sequence shown here is derived from an EMBL/GenBank/DDBJ whole genome shotgun (WGS) entry which is preliminary data.</text>
</comment>
<dbReference type="AlphaFoldDB" id="A0ABD2HVZ7"/>
<name>A0ABD2HVZ7_9BILA</name>
<protein>
    <submittedName>
        <fullName evidence="2">Uncharacterized protein</fullName>
    </submittedName>
</protein>
<dbReference type="EMBL" id="JBICBT010001381">
    <property type="protein sequence ID" value="KAL3070603.1"/>
    <property type="molecule type" value="Genomic_DNA"/>
</dbReference>
<reference evidence="2 3" key="1">
    <citation type="submission" date="2024-10" db="EMBL/GenBank/DDBJ databases">
        <authorList>
            <person name="Kim D."/>
        </authorList>
    </citation>
    <scope>NUCLEOTIDE SEQUENCE [LARGE SCALE GENOMIC DNA]</scope>
    <source>
        <strain evidence="2">BH-2024</strain>
    </source>
</reference>
<feature type="compositionally biased region" description="Basic and acidic residues" evidence="1">
    <location>
        <begin position="1"/>
        <end position="23"/>
    </location>
</feature>